<proteinExistence type="predicted"/>
<organism evidence="4 5">
    <name type="scientific">Candidatus Protochlamydia naegleriophila</name>
    <dbReference type="NCBI Taxonomy" id="389348"/>
    <lineage>
        <taxon>Bacteria</taxon>
        <taxon>Pseudomonadati</taxon>
        <taxon>Chlamydiota</taxon>
        <taxon>Chlamydiia</taxon>
        <taxon>Parachlamydiales</taxon>
        <taxon>Parachlamydiaceae</taxon>
        <taxon>Candidatus Protochlamydia</taxon>
    </lineage>
</organism>
<dbReference type="PATRIC" id="fig|389348.3.peg.2608"/>
<dbReference type="Pfam" id="PF25023">
    <property type="entry name" value="TEN_YD-shell"/>
    <property type="match status" value="2"/>
</dbReference>
<keyword evidence="2" id="KW-0732">Signal</keyword>
<keyword evidence="5" id="KW-1185">Reference proteome</keyword>
<accession>A0A0U5JH39</accession>
<dbReference type="RefSeq" id="WP_059062158.1">
    <property type="nucleotide sequence ID" value="NZ_LN879502.1"/>
</dbReference>
<dbReference type="InterPro" id="IPR050708">
    <property type="entry name" value="T6SS_VgrG/RHS"/>
</dbReference>
<dbReference type="KEGG" id="pnl:PNK_2324"/>
<dbReference type="EMBL" id="LN879502">
    <property type="protein sequence ID" value="CUI17922.1"/>
    <property type="molecule type" value="Genomic_DNA"/>
</dbReference>
<dbReference type="STRING" id="389348.PNK_2324"/>
<dbReference type="PANTHER" id="PTHR32305:SF15">
    <property type="entry name" value="PROTEIN RHSA-RELATED"/>
    <property type="match status" value="1"/>
</dbReference>
<evidence type="ECO:0000256" key="1">
    <source>
        <dbReference type="ARBA" id="ARBA00022737"/>
    </source>
</evidence>
<reference evidence="5" key="1">
    <citation type="submission" date="2015-09" db="EMBL/GenBank/DDBJ databases">
        <authorList>
            <person name="Bertelli C."/>
        </authorList>
    </citation>
    <scope>NUCLEOTIDE SEQUENCE [LARGE SCALE GENOMIC DNA]</scope>
    <source>
        <strain evidence="5">KNic</strain>
    </source>
</reference>
<gene>
    <name evidence="4" type="ORF">PNK_2324</name>
</gene>
<evidence type="ECO:0000313" key="4">
    <source>
        <dbReference type="EMBL" id="CUI17922.1"/>
    </source>
</evidence>
<feature type="signal peptide" evidence="2">
    <location>
        <begin position="1"/>
        <end position="29"/>
    </location>
</feature>
<evidence type="ECO:0000313" key="5">
    <source>
        <dbReference type="Proteomes" id="UP000069902"/>
    </source>
</evidence>
<evidence type="ECO:0000256" key="2">
    <source>
        <dbReference type="SAM" id="SignalP"/>
    </source>
</evidence>
<feature type="chain" id="PRO_5006860484" description="Teneurin-like YD-shell domain-containing protein" evidence="2">
    <location>
        <begin position="30"/>
        <end position="1513"/>
    </location>
</feature>
<feature type="domain" description="Teneurin-like YD-shell" evidence="3">
    <location>
        <begin position="393"/>
        <end position="793"/>
    </location>
</feature>
<dbReference type="InterPro" id="IPR022385">
    <property type="entry name" value="Rhs_assc_core"/>
</dbReference>
<feature type="domain" description="Teneurin-like YD-shell" evidence="3">
    <location>
        <begin position="940"/>
        <end position="1203"/>
    </location>
</feature>
<protein>
    <recommendedName>
        <fullName evidence="3">Teneurin-like YD-shell domain-containing protein</fullName>
    </recommendedName>
</protein>
<dbReference type="PANTHER" id="PTHR32305">
    <property type="match status" value="1"/>
</dbReference>
<name>A0A0U5JH39_9BACT</name>
<evidence type="ECO:0000259" key="3">
    <source>
        <dbReference type="Pfam" id="PF25023"/>
    </source>
</evidence>
<dbReference type="NCBIfam" id="TIGR03696">
    <property type="entry name" value="Rhs_assc_core"/>
    <property type="match status" value="1"/>
</dbReference>
<dbReference type="InterPro" id="IPR006530">
    <property type="entry name" value="YD"/>
</dbReference>
<dbReference type="Proteomes" id="UP000069902">
    <property type="component" value="Chromosome cPNK"/>
</dbReference>
<dbReference type="InterPro" id="IPR056823">
    <property type="entry name" value="TEN-like_YD-shell"/>
</dbReference>
<dbReference type="InParanoid" id="A0A0U5JH39"/>
<dbReference type="NCBIfam" id="TIGR01643">
    <property type="entry name" value="YD_repeat_2x"/>
    <property type="match status" value="3"/>
</dbReference>
<keyword evidence="1" id="KW-0677">Repeat</keyword>
<sequence length="1513" mass="172009">MYKKAFRFILFVACLLTHFLAADSPSVTAPTPFVNSINVMTGKGEGIEPVGIQSEYYIQGTNLVGSRKIQLAKGDFRIGRIKSQTVVDSKQEPIYFFYEPGMTEIIDHPQRKSVYRYSPKHLLESVEQYEKQEGHYALYRSERFFWRTDLKAPLMTSRVLEDGKRQAIHCTQFSYDDQGQLIRETLYGNLSGSCPFPLIIESDGTPEFNGIENYATAYRYHPTEPDLLLSIREDNGITTTYQYEPKTKRCLAKLKGYANGLLSRAFYHYDEKGLLCRTVFDDGQGSTEDDLTGLTNRQIIHIQSCHTGAAFSQPLVTESLYLDLDSSQEVLLDRTVYAYSDEGAPLKKDFYDADENLRYSIHFNYNDQGQLVSTVDSRGEEVSAPETAFEDRFNDEGLRIASLDAYGNETTYEYDLFGRLIETKLPAVLDENDNPIQLTLHQSYNICDQVVEVEDTQGGITRTRHNSRSKPVYIQHPDGSSETLTYYLDGELKEKIDRKGVRTTISRDKTGRTTRVEEHAASGELLRALNYTYRGSAVSSLSNGAQFTIDFEYDGAGRQIRSFHKTADGIKRVEWSYDACGERIQTSEWFSPQSDGFVAKIEEKDAWQQTTATRLEDAYGNIQRRVENTQKPEALFTQELSTRNSLGQYVKLCETVNEKGIKELNTYDVLGRLDSSVQLNSLGEKMREHHIRYNKSGQKVLEKHLILANGQEAGSYLIRWSYDSSGRLLALYEAAGSSHQKVTYYQYDESGRLIALIKPDGIALNYTYNSKNLLASFKASDSSFAYAYHYDGQQRLVAVHDLIHDIVQTKRYNAFDEVVEENLGTEHTTLRYNYDLAGRKTEIELPDASRILYHYEGSYLKSVERTDADQNSVYIHHYNYSHPAGAINSCDLIAGVGSLSYRHDAQGQLIAIESPWWSETITESDRANRLTALSIEDPLGSINHSYVYADDNQLLEEQGEVNHSYHYDSLYNRIAQNGQAWKVNPLNQLVETPSHQFLYDSNGNLVGKHGSGRPYEYTYDALNRLTSITCPTQFSVHYLYDAFDRCLSQEIYLWNSQEATWKKDHASFFIYDGHKEIGKLNHAYQLTELRVLGLGKGAEISAAIAIEIGERVFAPIHDHQGSVRCLVDTATGAVAEFYRYSAFGIETIFDSLGERLEGSEVGNPWRFSSKRMEEQTGLVSFGKRYYDPQMGRWLSPDPLFFYDTPNLYAFVRNNSINHYDLYGLFSIGNVWDTAINFFFDSFHHLQTSAHHFKTRLNSELKLPEPLGAAFERIGRRLFGSTTYALMGNDYERTEVGTYGKKEMGDKIRVSFINGILTSHKDMLENLEIISESHGGVKVHYIFRPTEGWTWDISRAMIIKMAFGLGFRSIHAHLLAAQWRSLIHEMGGIEGGGTIIHYAHSLGGTETDRARALLSPEEQRMIRVVTFGSATMVCNQGFENVVNYVSVHDGVCKLDLFGNIRNLFDPSSNIRFQGDFLSWHLCSTLGIKDHFLSGPTYAPIIRQLGEQFLREFSP</sequence>
<dbReference type="Gene3D" id="2.180.10.10">
    <property type="entry name" value="RHS repeat-associated core"/>
    <property type="match status" value="2"/>
</dbReference>